<protein>
    <recommendedName>
        <fullName evidence="1">N-acetyltransferase domain-containing protein</fullName>
    </recommendedName>
</protein>
<keyword evidence="3" id="KW-1185">Reference proteome</keyword>
<dbReference type="PANTHER" id="PTHR43138">
    <property type="entry name" value="ACETYLTRANSFERASE, GNAT FAMILY"/>
    <property type="match status" value="1"/>
</dbReference>
<evidence type="ECO:0000259" key="1">
    <source>
        <dbReference type="PROSITE" id="PS51186"/>
    </source>
</evidence>
<sequence>MIRFLTIVPIDYQTAPADSILKDDRTFGQVWKHLSDIFDKVLIDGRTYPQESQLGSVGFKNYFLSHDFFLGVSLDKDQLKDPKLKLSQKKLSLPLQQKISLTTFDSNNDTSLSTVTEDQLNLSSEKILHYLSDGSRFNQIVGMHYIKPNYPGRSSHLCNGGFVVDPRYRGYRFGKALAKSFLHYAPKLGYKGSVFNLVYTNNHSSVAIWDSLGFNRVGLIPRAGRLKCSTEKSPEGEEYVDAIVYHRSFS</sequence>
<dbReference type="Gene3D" id="3.40.630.30">
    <property type="match status" value="1"/>
</dbReference>
<dbReference type="PANTHER" id="PTHR43138:SF1">
    <property type="entry name" value="N-ACETYLTRANSFERASE ACA1"/>
    <property type="match status" value="1"/>
</dbReference>
<evidence type="ECO:0000313" key="3">
    <source>
        <dbReference type="Proteomes" id="UP001153365"/>
    </source>
</evidence>
<dbReference type="InterPro" id="IPR000182">
    <property type="entry name" value="GNAT_dom"/>
</dbReference>
<feature type="domain" description="N-acetyltransferase" evidence="1">
    <location>
        <begin position="84"/>
        <end position="231"/>
    </location>
</feature>
<comment type="caution">
    <text evidence="2">The sequence shown here is derived from an EMBL/GenBank/DDBJ whole genome shotgun (WGS) entry which is preliminary data.</text>
</comment>
<dbReference type="CDD" id="cd04301">
    <property type="entry name" value="NAT_SF"/>
    <property type="match status" value="1"/>
</dbReference>
<organism evidence="2 3">
    <name type="scientific">Phakopsora pachyrhizi</name>
    <name type="common">Asian soybean rust disease fungus</name>
    <dbReference type="NCBI Taxonomy" id="170000"/>
    <lineage>
        <taxon>Eukaryota</taxon>
        <taxon>Fungi</taxon>
        <taxon>Dikarya</taxon>
        <taxon>Basidiomycota</taxon>
        <taxon>Pucciniomycotina</taxon>
        <taxon>Pucciniomycetes</taxon>
        <taxon>Pucciniales</taxon>
        <taxon>Phakopsoraceae</taxon>
        <taxon>Phakopsora</taxon>
    </lineage>
</organism>
<dbReference type="GO" id="GO:0005634">
    <property type="term" value="C:nucleus"/>
    <property type="evidence" value="ECO:0007669"/>
    <property type="project" value="TreeGrafter"/>
</dbReference>
<dbReference type="GO" id="GO:0016747">
    <property type="term" value="F:acyltransferase activity, transferring groups other than amino-acyl groups"/>
    <property type="evidence" value="ECO:0007669"/>
    <property type="project" value="InterPro"/>
</dbReference>
<accession>A0AAV0BQA7</accession>
<evidence type="ECO:0000313" key="2">
    <source>
        <dbReference type="EMBL" id="CAH7688366.1"/>
    </source>
</evidence>
<dbReference type="EMBL" id="CALTRL010005973">
    <property type="protein sequence ID" value="CAH7688366.1"/>
    <property type="molecule type" value="Genomic_DNA"/>
</dbReference>
<dbReference type="InterPro" id="IPR016181">
    <property type="entry name" value="Acyl_CoA_acyltransferase"/>
</dbReference>
<proteinExistence type="predicted"/>
<dbReference type="InterPro" id="IPR052742">
    <property type="entry name" value="Mito_N-acetyltransferase"/>
</dbReference>
<reference evidence="2" key="1">
    <citation type="submission" date="2022-06" db="EMBL/GenBank/DDBJ databases">
        <authorList>
            <consortium name="SYNGENTA / RWTH Aachen University"/>
        </authorList>
    </citation>
    <scope>NUCLEOTIDE SEQUENCE</scope>
</reference>
<dbReference type="PROSITE" id="PS51186">
    <property type="entry name" value="GNAT"/>
    <property type="match status" value="1"/>
</dbReference>
<dbReference type="Proteomes" id="UP001153365">
    <property type="component" value="Unassembled WGS sequence"/>
</dbReference>
<dbReference type="Pfam" id="PF00583">
    <property type="entry name" value="Acetyltransf_1"/>
    <property type="match status" value="1"/>
</dbReference>
<name>A0AAV0BQA7_PHAPC</name>
<dbReference type="SUPFAM" id="SSF55729">
    <property type="entry name" value="Acyl-CoA N-acyltransferases (Nat)"/>
    <property type="match status" value="1"/>
</dbReference>
<gene>
    <name evidence="2" type="ORF">PPACK8108_LOCUS23322</name>
</gene>
<dbReference type="AlphaFoldDB" id="A0AAV0BQA7"/>